<dbReference type="OrthoDB" id="18302at2759"/>
<dbReference type="PROSITE" id="PS51257">
    <property type="entry name" value="PROKAR_LIPOPROTEIN"/>
    <property type="match status" value="1"/>
</dbReference>
<organism evidence="3 4">
    <name type="scientific">Pythium oligandrum</name>
    <name type="common">Mycoparasitic fungus</name>
    <dbReference type="NCBI Taxonomy" id="41045"/>
    <lineage>
        <taxon>Eukaryota</taxon>
        <taxon>Sar</taxon>
        <taxon>Stramenopiles</taxon>
        <taxon>Oomycota</taxon>
        <taxon>Peronosporomycetes</taxon>
        <taxon>Pythiales</taxon>
        <taxon>Pythiaceae</taxon>
        <taxon>Pythium</taxon>
    </lineage>
</organism>
<dbReference type="GO" id="GO:0005739">
    <property type="term" value="C:mitochondrion"/>
    <property type="evidence" value="ECO:0007669"/>
    <property type="project" value="UniProtKB-ARBA"/>
</dbReference>
<dbReference type="PANTHER" id="PTHR16255">
    <property type="entry name" value="REQUIRED FOR MEIOTIC NUCLEAR DIVISION PROTEIN 1 HOMOLOG"/>
    <property type="match status" value="1"/>
</dbReference>
<dbReference type="Proteomes" id="UP000794436">
    <property type="component" value="Unassembled WGS sequence"/>
</dbReference>
<protein>
    <recommendedName>
        <fullName evidence="2">DUF155 domain-containing protein</fullName>
    </recommendedName>
</protein>
<evidence type="ECO:0000259" key="2">
    <source>
        <dbReference type="Pfam" id="PF02582"/>
    </source>
</evidence>
<feature type="domain" description="DUF155" evidence="2">
    <location>
        <begin position="177"/>
        <end position="366"/>
    </location>
</feature>
<dbReference type="InterPro" id="IPR051624">
    <property type="entry name" value="RMD1/Sad1-interacting"/>
</dbReference>
<dbReference type="AlphaFoldDB" id="A0A8K1CV88"/>
<proteinExistence type="inferred from homology"/>
<dbReference type="Pfam" id="PF02582">
    <property type="entry name" value="DUF155"/>
    <property type="match status" value="1"/>
</dbReference>
<accession>A0A8K1CV88</accession>
<sequence length="450" mass="50931">MHVLRRVGAARSRVRALGSSVTPGSYSSSSSCLVNSWERQQQRGDAVRSISSIAEAIDLPPPPTKSEIDATIAAAEARAHKEALSKRVQHMPIRAVHLARKMDIVGLFQKLYTDRFKVSHFLHKDSIVLRLSGSHDQTNLVTGMPTPPQTTAGTDQDLTTINLGGNLTSRRAKDKWVVYFDYGAVVFFNCEQQLITTLIKHAHKFSQDVFDMRGHDEELLLVGNPALEKWSSLSENNIIVREIDHINIHVIAGVLAQTVALEHYERQIEAILSEFEKLNTAVERKGPRGALFGIGIGDKQTERQQHKKLFQIVATNNTLLIDLVSKLRVIDRKRPGDAAWSHTRYHTMWESLLEEFELNERFNNLNFKLELIQHNTKFFLEVLGTHKGERMEWYIIILIAAELLISLYELLIKLNEEPHHLHALLPFLAKDKKEKTENAQADSSEPALSS</sequence>
<name>A0A8K1CV88_PYTOL</name>
<reference evidence="3" key="1">
    <citation type="submission" date="2019-03" db="EMBL/GenBank/DDBJ databases">
        <title>Long read genome sequence of the mycoparasitic Pythium oligandrum ATCC 38472 isolated from sugarbeet rhizosphere.</title>
        <authorList>
            <person name="Gaulin E."/>
        </authorList>
    </citation>
    <scope>NUCLEOTIDE SEQUENCE</scope>
    <source>
        <strain evidence="3">ATCC 38472_TT</strain>
    </source>
</reference>
<dbReference type="PANTHER" id="PTHR16255:SF6">
    <property type="entry name" value="PROTEIN RETARDED ROOT GROWTH-LIKE"/>
    <property type="match status" value="1"/>
</dbReference>
<evidence type="ECO:0000313" key="4">
    <source>
        <dbReference type="Proteomes" id="UP000794436"/>
    </source>
</evidence>
<dbReference type="InterPro" id="IPR003734">
    <property type="entry name" value="DUF155"/>
</dbReference>
<keyword evidence="4" id="KW-1185">Reference proteome</keyword>
<evidence type="ECO:0000313" key="3">
    <source>
        <dbReference type="EMBL" id="TMW69573.1"/>
    </source>
</evidence>
<evidence type="ECO:0000256" key="1">
    <source>
        <dbReference type="ARBA" id="ARBA00008306"/>
    </source>
</evidence>
<comment type="caution">
    <text evidence="3">The sequence shown here is derived from an EMBL/GenBank/DDBJ whole genome shotgun (WGS) entry which is preliminary data.</text>
</comment>
<gene>
    <name evidence="3" type="ORF">Poli38472_001729</name>
</gene>
<dbReference type="EMBL" id="SPLM01000001">
    <property type="protein sequence ID" value="TMW69573.1"/>
    <property type="molecule type" value="Genomic_DNA"/>
</dbReference>
<comment type="similarity">
    <text evidence="1">Belongs to the RMD1/sif2 family.</text>
</comment>